<evidence type="ECO:0000259" key="1">
    <source>
        <dbReference type="Pfam" id="PF03061"/>
    </source>
</evidence>
<name>A0A5C4LZ10_9PSEU</name>
<comment type="caution">
    <text evidence="2">The sequence shown here is derived from an EMBL/GenBank/DDBJ whole genome shotgun (WGS) entry which is preliminary data.</text>
</comment>
<keyword evidence="3" id="KW-1185">Reference proteome</keyword>
<proteinExistence type="predicted"/>
<dbReference type="SUPFAM" id="SSF54637">
    <property type="entry name" value="Thioesterase/thiol ester dehydrase-isomerase"/>
    <property type="match status" value="1"/>
</dbReference>
<sequence>MDAFGHGTDPTESRPTVINRKRTYARRIAVAAGRIGTDRHGNHARMVTLLEEARVPLLFGDAGRAGVGEFAKGMVVVRLTVDYRAPVVVDSQELRVEVSLRELKFASVTLDYTVYSGPSVEDPVAVVADTVLAPYDLATRRPRRFIGAERAFLKDRLADD</sequence>
<reference evidence="2 3" key="1">
    <citation type="submission" date="2019-06" db="EMBL/GenBank/DDBJ databases">
        <title>Amycolatopsis alkalitolerans sp. nov., isolated from Gastrodia elata Blume.</title>
        <authorList>
            <person name="Narsing Rao M.P."/>
            <person name="Li W.J."/>
        </authorList>
    </citation>
    <scope>NUCLEOTIDE SEQUENCE [LARGE SCALE GENOMIC DNA]</scope>
    <source>
        <strain evidence="2 3">SYSUP0005</strain>
    </source>
</reference>
<evidence type="ECO:0000313" key="2">
    <source>
        <dbReference type="EMBL" id="TNC24428.1"/>
    </source>
</evidence>
<gene>
    <name evidence="2" type="ORF">FG385_17980</name>
</gene>
<dbReference type="InterPro" id="IPR029069">
    <property type="entry name" value="HotDog_dom_sf"/>
</dbReference>
<evidence type="ECO:0000313" key="3">
    <source>
        <dbReference type="Proteomes" id="UP000305546"/>
    </source>
</evidence>
<dbReference type="Proteomes" id="UP000305546">
    <property type="component" value="Unassembled WGS sequence"/>
</dbReference>
<dbReference type="Pfam" id="PF03061">
    <property type="entry name" value="4HBT"/>
    <property type="match status" value="1"/>
</dbReference>
<dbReference type="InterPro" id="IPR006683">
    <property type="entry name" value="Thioestr_dom"/>
</dbReference>
<protein>
    <submittedName>
        <fullName evidence="2">Acyl-CoA thioesterase</fullName>
    </submittedName>
</protein>
<feature type="domain" description="Thioesterase" evidence="1">
    <location>
        <begin position="42"/>
        <end position="118"/>
    </location>
</feature>
<dbReference type="Gene3D" id="3.10.129.10">
    <property type="entry name" value="Hotdog Thioesterase"/>
    <property type="match status" value="1"/>
</dbReference>
<dbReference type="EMBL" id="VDFW01000015">
    <property type="protein sequence ID" value="TNC24428.1"/>
    <property type="molecule type" value="Genomic_DNA"/>
</dbReference>
<dbReference type="AlphaFoldDB" id="A0A5C4LZ10"/>
<dbReference type="OrthoDB" id="9799036at2"/>
<accession>A0A5C4LZ10</accession>
<organism evidence="2 3">
    <name type="scientific">Amycolatopsis alkalitolerans</name>
    <dbReference type="NCBI Taxonomy" id="2547244"/>
    <lineage>
        <taxon>Bacteria</taxon>
        <taxon>Bacillati</taxon>
        <taxon>Actinomycetota</taxon>
        <taxon>Actinomycetes</taxon>
        <taxon>Pseudonocardiales</taxon>
        <taxon>Pseudonocardiaceae</taxon>
        <taxon>Amycolatopsis</taxon>
    </lineage>
</organism>